<dbReference type="GO" id="GO:0016491">
    <property type="term" value="F:oxidoreductase activity"/>
    <property type="evidence" value="ECO:0007669"/>
    <property type="project" value="InterPro"/>
</dbReference>
<dbReference type="InterPro" id="IPR017927">
    <property type="entry name" value="FAD-bd_FR_type"/>
</dbReference>
<comment type="caution">
    <text evidence="3">The sequence shown here is derived from an EMBL/GenBank/DDBJ whole genome shotgun (WGS) entry which is preliminary data.</text>
</comment>
<name>A0A7X6HHC2_9MICC</name>
<accession>A0A7X6HHC2</accession>
<organism evidence="3 4">
    <name type="scientific">Arthrobacter mobilis</name>
    <dbReference type="NCBI Taxonomy" id="2724944"/>
    <lineage>
        <taxon>Bacteria</taxon>
        <taxon>Bacillati</taxon>
        <taxon>Actinomycetota</taxon>
        <taxon>Actinomycetes</taxon>
        <taxon>Micrococcales</taxon>
        <taxon>Micrococcaceae</taxon>
        <taxon>Arthrobacter</taxon>
    </lineage>
</organism>
<dbReference type="Pfam" id="PF08021">
    <property type="entry name" value="FAD_binding_9"/>
    <property type="match status" value="1"/>
</dbReference>
<dbReference type="RefSeq" id="WP_168488360.1">
    <property type="nucleotide sequence ID" value="NZ_JAAZSQ010000021.1"/>
</dbReference>
<dbReference type="Gene3D" id="2.40.30.10">
    <property type="entry name" value="Translation factors"/>
    <property type="match status" value="1"/>
</dbReference>
<dbReference type="PANTHER" id="PTHR30157">
    <property type="entry name" value="FERRIC REDUCTASE, NADPH-DEPENDENT"/>
    <property type="match status" value="1"/>
</dbReference>
<dbReference type="AlphaFoldDB" id="A0A7X6HHC2"/>
<evidence type="ECO:0000313" key="3">
    <source>
        <dbReference type="EMBL" id="NKX56234.1"/>
    </source>
</evidence>
<protein>
    <submittedName>
        <fullName evidence="3">Siderophore-interacting protein</fullName>
    </submittedName>
</protein>
<proteinExistence type="predicted"/>
<sequence length="300" mass="32351">MIPQRTDQPSPQPEAPARPRKPQTNLQVLRTERLSGHMVRVVAGGPEFGAFADRFAAKDATDQYVKIWFVDPSLGVQLPVDAAALKDDLLAQGRTEQLPTTRTYTVRRVDRAAGEVAIDFVVHGDEGLAGPWAAGAQPGDWLMFTGPGGAYAPDPAADWHLLAGDDSALPAIAAAIEALAPDAAGHAFLEVDSAADVLQLDAPANLAVHWLFREGAPAGTTTLLHDAVAGLDWPRGQVQAFVHGEREMVKSLRDVLFKQHGLARRQVSISGYWAYGRAEDTFQAEKRTEIGKIIPDDYPV</sequence>
<dbReference type="InterPro" id="IPR039374">
    <property type="entry name" value="SIP_fam"/>
</dbReference>
<dbReference type="InterPro" id="IPR017938">
    <property type="entry name" value="Riboflavin_synthase-like_b-brl"/>
</dbReference>
<dbReference type="PROSITE" id="PS51384">
    <property type="entry name" value="FAD_FR"/>
    <property type="match status" value="1"/>
</dbReference>
<keyword evidence="4" id="KW-1185">Reference proteome</keyword>
<evidence type="ECO:0000259" key="2">
    <source>
        <dbReference type="PROSITE" id="PS51384"/>
    </source>
</evidence>
<gene>
    <name evidence="3" type="ORF">HGG74_17210</name>
</gene>
<dbReference type="PANTHER" id="PTHR30157:SF0">
    <property type="entry name" value="NADPH-DEPENDENT FERRIC-CHELATE REDUCTASE"/>
    <property type="match status" value="1"/>
</dbReference>
<dbReference type="Gene3D" id="3.40.50.80">
    <property type="entry name" value="Nucleotide-binding domain of ferredoxin-NADP reductase (FNR) module"/>
    <property type="match status" value="1"/>
</dbReference>
<dbReference type="EMBL" id="JAAZSQ010000021">
    <property type="protein sequence ID" value="NKX56234.1"/>
    <property type="molecule type" value="Genomic_DNA"/>
</dbReference>
<feature type="region of interest" description="Disordered" evidence="1">
    <location>
        <begin position="1"/>
        <end position="24"/>
    </location>
</feature>
<evidence type="ECO:0000256" key="1">
    <source>
        <dbReference type="SAM" id="MobiDB-lite"/>
    </source>
</evidence>
<feature type="domain" description="FAD-binding FR-type" evidence="2">
    <location>
        <begin position="21"/>
        <end position="154"/>
    </location>
</feature>
<dbReference type="Pfam" id="PF04954">
    <property type="entry name" value="SIP"/>
    <property type="match status" value="1"/>
</dbReference>
<evidence type="ECO:0000313" key="4">
    <source>
        <dbReference type="Proteomes" id="UP000544090"/>
    </source>
</evidence>
<dbReference type="InterPro" id="IPR007037">
    <property type="entry name" value="SIP_rossman_dom"/>
</dbReference>
<dbReference type="InterPro" id="IPR039261">
    <property type="entry name" value="FNR_nucleotide-bd"/>
</dbReference>
<dbReference type="InterPro" id="IPR013113">
    <property type="entry name" value="SIP_FAD-bd"/>
</dbReference>
<dbReference type="CDD" id="cd06193">
    <property type="entry name" value="siderophore_interacting"/>
    <property type="match status" value="1"/>
</dbReference>
<dbReference type="Proteomes" id="UP000544090">
    <property type="component" value="Unassembled WGS sequence"/>
</dbReference>
<dbReference type="SUPFAM" id="SSF63380">
    <property type="entry name" value="Riboflavin synthase domain-like"/>
    <property type="match status" value="1"/>
</dbReference>
<reference evidence="3 4" key="1">
    <citation type="submission" date="2020-04" db="EMBL/GenBank/DDBJ databases">
        <title>Arthrobacter sp. nov.</title>
        <authorList>
            <person name="Liu S."/>
        </authorList>
    </citation>
    <scope>NUCLEOTIDE SEQUENCE [LARGE SCALE GENOMIC DNA]</scope>
    <source>
        <strain evidence="3 4">E918</strain>
    </source>
</reference>